<evidence type="ECO:0000256" key="1">
    <source>
        <dbReference type="ARBA" id="ARBA00023125"/>
    </source>
</evidence>
<dbReference type="Gene3D" id="1.10.260.40">
    <property type="entry name" value="lambda repressor-like DNA-binding domains"/>
    <property type="match status" value="1"/>
</dbReference>
<dbReference type="PROSITE" id="PS50943">
    <property type="entry name" value="HTH_CROC1"/>
    <property type="match status" value="1"/>
</dbReference>
<protein>
    <submittedName>
        <fullName evidence="3">Helix-turn-helix protein</fullName>
    </submittedName>
</protein>
<dbReference type="InterPro" id="IPR001387">
    <property type="entry name" value="Cro/C1-type_HTH"/>
</dbReference>
<dbReference type="InterPro" id="IPR010982">
    <property type="entry name" value="Lambda_DNA-bd_dom_sf"/>
</dbReference>
<evidence type="ECO:0000313" key="3">
    <source>
        <dbReference type="EMBL" id="TCL53811.1"/>
    </source>
</evidence>
<organism evidence="3 4">
    <name type="scientific">Kineothrix alysoides</name>
    <dbReference type="NCBI Taxonomy" id="1469948"/>
    <lineage>
        <taxon>Bacteria</taxon>
        <taxon>Bacillati</taxon>
        <taxon>Bacillota</taxon>
        <taxon>Clostridia</taxon>
        <taxon>Lachnospirales</taxon>
        <taxon>Lachnospiraceae</taxon>
        <taxon>Kineothrix</taxon>
    </lineage>
</organism>
<dbReference type="STRING" id="1469948.GCA_000732725_01701"/>
<dbReference type="Pfam" id="PF01381">
    <property type="entry name" value="HTH_3"/>
    <property type="match status" value="1"/>
</dbReference>
<keyword evidence="4" id="KW-1185">Reference proteome</keyword>
<dbReference type="AlphaFoldDB" id="A0A4R1QM21"/>
<name>A0A4R1QM21_9FIRM</name>
<dbReference type="Gene3D" id="3.40.50.150">
    <property type="entry name" value="Vaccinia Virus protein VP39"/>
    <property type="match status" value="1"/>
</dbReference>
<dbReference type="Proteomes" id="UP000295718">
    <property type="component" value="Unassembled WGS sequence"/>
</dbReference>
<evidence type="ECO:0000259" key="2">
    <source>
        <dbReference type="PROSITE" id="PS50943"/>
    </source>
</evidence>
<dbReference type="CDD" id="cd00093">
    <property type="entry name" value="HTH_XRE"/>
    <property type="match status" value="1"/>
</dbReference>
<dbReference type="GO" id="GO:0003677">
    <property type="term" value="F:DNA binding"/>
    <property type="evidence" value="ECO:0007669"/>
    <property type="project" value="UniProtKB-KW"/>
</dbReference>
<dbReference type="Pfam" id="PF13847">
    <property type="entry name" value="Methyltransf_31"/>
    <property type="match status" value="1"/>
</dbReference>
<comment type="caution">
    <text evidence="3">The sequence shown here is derived from an EMBL/GenBank/DDBJ whole genome shotgun (WGS) entry which is preliminary data.</text>
</comment>
<accession>A0A4R1QM21</accession>
<dbReference type="SUPFAM" id="SSF53335">
    <property type="entry name" value="S-adenosyl-L-methionine-dependent methyltransferases"/>
    <property type="match status" value="1"/>
</dbReference>
<reference evidence="3 4" key="1">
    <citation type="submission" date="2019-03" db="EMBL/GenBank/DDBJ databases">
        <title>Genomic Encyclopedia of Type Strains, Phase IV (KMG-IV): sequencing the most valuable type-strain genomes for metagenomic binning, comparative biology and taxonomic classification.</title>
        <authorList>
            <person name="Goeker M."/>
        </authorList>
    </citation>
    <scope>NUCLEOTIDE SEQUENCE [LARGE SCALE GENOMIC DNA]</scope>
    <source>
        <strain evidence="3 4">DSM 100556</strain>
    </source>
</reference>
<dbReference type="Gene3D" id="1.10.150.350">
    <property type="match status" value="1"/>
</dbReference>
<feature type="domain" description="HTH cro/C1-type" evidence="2">
    <location>
        <begin position="6"/>
        <end position="60"/>
    </location>
</feature>
<dbReference type="RefSeq" id="WP_051869347.1">
    <property type="nucleotide sequence ID" value="NZ_JPNB01000001.1"/>
</dbReference>
<dbReference type="InterPro" id="IPR025714">
    <property type="entry name" value="Methyltranfer_dom"/>
</dbReference>
<dbReference type="EMBL" id="SLUO01000025">
    <property type="protein sequence ID" value="TCL53811.1"/>
    <property type="molecule type" value="Genomic_DNA"/>
</dbReference>
<proteinExistence type="predicted"/>
<sequence length="377" mass="43796">MINLKLAELRRRNRLTQQELGDILSVSYQTISKWENGQVSPDINMLPQISAYFGVSVDALLGIVPLEQEYIPSDSGTIEYWSKRLSYLKNTRRNMWNEDYFEFLINYVWKIEKPIEILDCGCGYGALGLLLLPMLPKGSRYTGIDFARSMIDEAKSIFAGTEFDVTFIEEDILNFHTDKRYDVVISQAVLRHVNDGFSYLKKMVEFTRSDGIVVSIECNREFESCGLHIDGMDYSDLCMHDGLKKLWTTELEKQNRDYSIAMKIPHYMKRLGLYDVDCRMNDKVNILERNDKGYQERLESIIGADHWTDEKTEREVEADIEYFMNHGMSRLEAEQYCNQQNGIVGFMKEHRDNISLTKTMGLMISYGWKTAVKNVLV</sequence>
<evidence type="ECO:0000313" key="4">
    <source>
        <dbReference type="Proteomes" id="UP000295718"/>
    </source>
</evidence>
<gene>
    <name evidence="3" type="ORF">EDD76_1255</name>
</gene>
<keyword evidence="1" id="KW-0238">DNA-binding</keyword>
<dbReference type="PANTHER" id="PTHR46558:SF11">
    <property type="entry name" value="HTH-TYPE TRANSCRIPTIONAL REGULATOR XRE"/>
    <property type="match status" value="1"/>
</dbReference>
<dbReference type="InterPro" id="IPR029063">
    <property type="entry name" value="SAM-dependent_MTases_sf"/>
</dbReference>
<dbReference type="SUPFAM" id="SSF47413">
    <property type="entry name" value="lambda repressor-like DNA-binding domains"/>
    <property type="match status" value="1"/>
</dbReference>
<dbReference type="SMART" id="SM00530">
    <property type="entry name" value="HTH_XRE"/>
    <property type="match status" value="1"/>
</dbReference>
<dbReference type="PANTHER" id="PTHR46558">
    <property type="entry name" value="TRACRIPTIONAL REGULATORY PROTEIN-RELATED-RELATED"/>
    <property type="match status" value="1"/>
</dbReference>
<dbReference type="OrthoDB" id="2005133at2"/>